<sequence length="233" mass="27280">MNEKMKKALEAAVEDILTMSSDDFLTMMHGYSPAEYAAYTEEKFLEELNYLRTFFVNGSYCFEPKYGDEPEATVSKLFWKYISNNALSSYEDTTEVFPTYYDELPKYGIRVKTIHGQGSISIVEEFDYSNVEYLARNAIRLKREGAWREQQRIQDMLRGKPNYLDEVKFSTTIDGEPVLDTGVIIRVYTKKDEIRYLIDSVENGEVIVFYNNEKYPLDAVEVTQYHPDNYDNY</sequence>
<protein>
    <submittedName>
        <fullName evidence="1">Uncharacterized protein</fullName>
    </submittedName>
</protein>
<dbReference type="EMBL" id="JN882285">
    <property type="protein sequence ID" value="AFC21845.1"/>
    <property type="molecule type" value="Genomic_DNA"/>
</dbReference>
<gene>
    <name evidence="1" type="ORF">GAP32_393</name>
</gene>
<dbReference type="OrthoDB" id="12320at10239"/>
<organism evidence="1 2">
    <name type="scientific">Cronobacter phage vB_CsaM_GAP32</name>
    <dbReference type="NCBI Taxonomy" id="1141136"/>
    <lineage>
        <taxon>Viruses</taxon>
        <taxon>Duplodnaviria</taxon>
        <taxon>Heunggongvirae</taxon>
        <taxon>Uroviricota</taxon>
        <taxon>Caudoviricetes</taxon>
        <taxon>Mimasvirus</taxon>
        <taxon>Mimasvirus GAP32</taxon>
    </lineage>
</organism>
<evidence type="ECO:0000313" key="2">
    <source>
        <dbReference type="Proteomes" id="UP000000457"/>
    </source>
</evidence>
<dbReference type="RefSeq" id="YP_006987500.1">
    <property type="nucleotide sequence ID" value="NC_019401.1"/>
</dbReference>
<keyword evidence="2" id="KW-1185">Reference proteome</keyword>
<proteinExistence type="predicted"/>
<dbReference type="Proteomes" id="UP000000457">
    <property type="component" value="Segment"/>
</dbReference>
<name>K4F9P0_9CAUD</name>
<reference evidence="1 2" key="1">
    <citation type="journal article" date="2014" name="Virology">
        <title>Supersize me: Cronobacter sakazakii phage GAP32.</title>
        <authorList>
            <person name="Abbasifar R."/>
            <person name="Griffiths M.W."/>
            <person name="Sabour P.M."/>
            <person name="Ackermann H.-W."/>
            <person name="Vandersteegen K."/>
            <person name="Lavigne R."/>
            <person name="Noben J.-P."/>
            <person name="Villa A.A."/>
            <person name="Abbasifar A."/>
            <person name="Nash J.H.E."/>
            <person name="Kropinski A.M."/>
        </authorList>
    </citation>
    <scope>NUCLEOTIDE SEQUENCE [LARGE SCALE GENOMIC DNA]</scope>
    <source>
        <strain evidence="1">GAP-32</strain>
    </source>
</reference>
<evidence type="ECO:0000313" key="1">
    <source>
        <dbReference type="EMBL" id="AFC21845.1"/>
    </source>
</evidence>
<dbReference type="GeneID" id="13994135"/>
<accession>K4F9P0</accession>
<dbReference type="KEGG" id="vg:13994135"/>